<dbReference type="CDD" id="cd02440">
    <property type="entry name" value="AdoMet_MTases"/>
    <property type="match status" value="1"/>
</dbReference>
<dbReference type="InterPro" id="IPR000682">
    <property type="entry name" value="PCMT"/>
</dbReference>
<dbReference type="Proteomes" id="UP000293912">
    <property type="component" value="Chromosome"/>
</dbReference>
<evidence type="ECO:0000256" key="1">
    <source>
        <dbReference type="ARBA" id="ARBA00005369"/>
    </source>
</evidence>
<keyword evidence="4" id="KW-0808">Transferase</keyword>
<dbReference type="SUPFAM" id="SSF53335">
    <property type="entry name" value="S-adenosyl-L-methionine-dependent methyltransferases"/>
    <property type="match status" value="1"/>
</dbReference>
<dbReference type="InterPro" id="IPR029063">
    <property type="entry name" value="SAM-dependent_MTases_sf"/>
</dbReference>
<dbReference type="KEGG" id="hpse:HPF_18140"/>
<name>A0A4P6WZH1_HYDPS</name>
<evidence type="ECO:0000256" key="3">
    <source>
        <dbReference type="ARBA" id="ARBA00030757"/>
    </source>
</evidence>
<gene>
    <name evidence="4" type="primary">pcm2</name>
    <name evidence="4" type="ORF">HPF_18140</name>
</gene>
<dbReference type="PANTHER" id="PTHR11579">
    <property type="entry name" value="PROTEIN-L-ISOASPARTATE O-METHYLTRANSFERASE"/>
    <property type="match status" value="1"/>
</dbReference>
<organism evidence="4 5">
    <name type="scientific">Hydrogenophaga pseudoflava</name>
    <name type="common">Pseudomonas carboxydoflava</name>
    <dbReference type="NCBI Taxonomy" id="47421"/>
    <lineage>
        <taxon>Bacteria</taxon>
        <taxon>Pseudomonadati</taxon>
        <taxon>Pseudomonadota</taxon>
        <taxon>Betaproteobacteria</taxon>
        <taxon>Burkholderiales</taxon>
        <taxon>Comamonadaceae</taxon>
        <taxon>Hydrogenophaga</taxon>
    </lineage>
</organism>
<proteinExistence type="inferred from homology"/>
<keyword evidence="4" id="KW-0489">Methyltransferase</keyword>
<evidence type="ECO:0000313" key="4">
    <source>
        <dbReference type="EMBL" id="QBM29622.1"/>
    </source>
</evidence>
<dbReference type="Pfam" id="PF01135">
    <property type="entry name" value="PCMT"/>
    <property type="match status" value="1"/>
</dbReference>
<accession>A0A4P6WZH1</accession>
<dbReference type="AlphaFoldDB" id="A0A4P6WZH1"/>
<dbReference type="GO" id="GO:0004719">
    <property type="term" value="F:protein-L-isoaspartate (D-aspartate) O-methyltransferase activity"/>
    <property type="evidence" value="ECO:0007669"/>
    <property type="project" value="InterPro"/>
</dbReference>
<evidence type="ECO:0000256" key="2">
    <source>
        <dbReference type="ARBA" id="ARBA00013346"/>
    </source>
</evidence>
<comment type="similarity">
    <text evidence="1">Belongs to the methyltransferase superfamily. L-isoaspartyl/D-aspartyl protein methyltransferase family.</text>
</comment>
<dbReference type="RefSeq" id="WP_133157441.1">
    <property type="nucleotide sequence ID" value="NZ_CP037867.1"/>
</dbReference>
<dbReference type="PANTHER" id="PTHR11579:SF18">
    <property type="entry name" value="PROTEIN-L-ISOASPARTATE O-METHYLTRANSFERASE"/>
    <property type="match status" value="1"/>
</dbReference>
<dbReference type="GO" id="GO:0032259">
    <property type="term" value="P:methylation"/>
    <property type="evidence" value="ECO:0007669"/>
    <property type="project" value="UniProtKB-KW"/>
</dbReference>
<dbReference type="GO" id="GO:0005737">
    <property type="term" value="C:cytoplasm"/>
    <property type="evidence" value="ECO:0007669"/>
    <property type="project" value="TreeGrafter"/>
</dbReference>
<evidence type="ECO:0000313" key="5">
    <source>
        <dbReference type="Proteomes" id="UP000293912"/>
    </source>
</evidence>
<dbReference type="EMBL" id="CP037867">
    <property type="protein sequence ID" value="QBM29622.1"/>
    <property type="molecule type" value="Genomic_DNA"/>
</dbReference>
<keyword evidence="5" id="KW-1185">Reference proteome</keyword>
<sequence length="229" mass="24588">MTSSTPLSLDRARFNMIEQQVRPWEVLDPAVLELLDRVRRDQFVSRAQKALAYVDMELPLGHGADQVMLAPRVQARMVQDLALKATDKVLEIGTGSGYTTALLASLAQRVVSLEIDDAIASAARKNLQQAGITNAEVRVADAAANGFAACAAEGPWDAILVAGSVAEVPAGLLALLTKGGRLIAIVGHEPVMRATVVTRVDDAGFSTQQPWDTIAPRLRNFAEPSRFSF</sequence>
<protein>
    <recommendedName>
        <fullName evidence="2">Protein-L-isoaspartate O-methyltransferase</fullName>
    </recommendedName>
    <alternativeName>
        <fullName evidence="3">Protein L-isoaspartyl methyltransferase</fullName>
    </alternativeName>
</protein>
<dbReference type="Gene3D" id="3.40.50.150">
    <property type="entry name" value="Vaccinia Virus protein VP39"/>
    <property type="match status" value="1"/>
</dbReference>
<reference evidence="4 5" key="1">
    <citation type="submission" date="2019-03" db="EMBL/GenBank/DDBJ databases">
        <authorList>
            <person name="Sebastian G."/>
            <person name="Baumann P."/>
            <person name="Ruckert C."/>
            <person name="Kalinowski J."/>
            <person name="Nebel B."/>
            <person name="Takors R."/>
            <person name="Blombach B."/>
        </authorList>
    </citation>
    <scope>NUCLEOTIDE SEQUENCE [LARGE SCALE GENOMIC DNA]</scope>
    <source>
        <strain evidence="4 5">DSM 1084</strain>
    </source>
</reference>